<dbReference type="GO" id="GO:1903600">
    <property type="term" value="C:glutaminase complex"/>
    <property type="evidence" value="ECO:0007669"/>
    <property type="project" value="TreeGrafter"/>
</dbReference>
<dbReference type="Gene3D" id="3.40.50.880">
    <property type="match status" value="1"/>
</dbReference>
<dbReference type="GO" id="GO:0005829">
    <property type="term" value="C:cytosol"/>
    <property type="evidence" value="ECO:0007669"/>
    <property type="project" value="TreeGrafter"/>
</dbReference>
<feature type="active site" description="Nucleophile" evidence="8">
    <location>
        <position position="91"/>
    </location>
</feature>
<keyword evidence="3" id="KW-0378">Hydrolase</keyword>
<keyword evidence="11" id="KW-1185">Reference proteome</keyword>
<comment type="similarity">
    <text evidence="1">Belongs to the glutaminase PdxT/SNO family.</text>
</comment>
<keyword evidence="6" id="KW-0456">Lyase</keyword>
<evidence type="ECO:0000256" key="5">
    <source>
        <dbReference type="ARBA" id="ARBA00022962"/>
    </source>
</evidence>
<dbReference type="OrthoDB" id="9810320at2"/>
<dbReference type="PROSITE" id="PS51130">
    <property type="entry name" value="PDXT_SNO_2"/>
    <property type="match status" value="1"/>
</dbReference>
<sequence length="251" mass="27355">MNNTHVRATFRKKRIGVLSVQGAFIEHIHLLRNLGVDCFEIRQAHDIAHSFDGLILPGGESSVQAHLLKELQLFEPLRNHILQGMPVLGTCAGLILLAAHIDGSGDLACVESCDASQDKHTPLREQGFGDTETFSQQSVLDTRAAVHGFQTLKVRVCRNAYGRQLASFHAQAPIHSLATASSSVNAPAQSHLMQLTFIRAPKIIAQDSCVETLVSLDGYSCAVRQDNQIACSFHPELDAEVYLHELLCAAS</sequence>
<evidence type="ECO:0000256" key="3">
    <source>
        <dbReference type="ARBA" id="ARBA00022801"/>
    </source>
</evidence>
<reference evidence="10 11" key="1">
    <citation type="submission" date="2011-02" db="EMBL/GenBank/DDBJ databases">
        <authorList>
            <person name="Muzny D."/>
            <person name="Qin X."/>
            <person name="Buhay C."/>
            <person name="Dugan-Rocha S."/>
            <person name="Ding Y."/>
            <person name="Chen G."/>
            <person name="Hawes A."/>
            <person name="Holder M."/>
            <person name="Jhangiani S."/>
            <person name="Johnson A."/>
            <person name="Khan Z."/>
            <person name="Li Z."/>
            <person name="Liu W."/>
            <person name="Liu X."/>
            <person name="Perez L."/>
            <person name="Shen H."/>
            <person name="Wang Q."/>
            <person name="Watt J."/>
            <person name="Xi L."/>
            <person name="Xin Y."/>
            <person name="Zhou J."/>
            <person name="Deng J."/>
            <person name="Jiang H."/>
            <person name="Liu Y."/>
            <person name="Qu J."/>
            <person name="Song X.-Z."/>
            <person name="Zhang L."/>
            <person name="Villasana D."/>
            <person name="Johnson A."/>
            <person name="Liu J."/>
            <person name="Liyanage D."/>
            <person name="Lorensuhewa L."/>
            <person name="Robinson T."/>
            <person name="Song A."/>
            <person name="Song B.-B."/>
            <person name="Dinh H."/>
            <person name="Thornton R."/>
            <person name="Coyle M."/>
            <person name="Francisco L."/>
            <person name="Jackson L."/>
            <person name="Javaid M."/>
            <person name="Korchina V."/>
            <person name="Kovar C."/>
            <person name="Mata R."/>
            <person name="Mathew T."/>
            <person name="Ngo R."/>
            <person name="Nguyen L."/>
            <person name="Nguyen N."/>
            <person name="Okwuonu G."/>
            <person name="Ongeri F."/>
            <person name="Pham C."/>
            <person name="Simmons D."/>
            <person name="Wilczek-Boney K."/>
            <person name="Hale W."/>
            <person name="Jakkamsetti A."/>
            <person name="Pham P."/>
            <person name="Ruth R."/>
            <person name="San Lucas F."/>
            <person name="Warren J."/>
            <person name="Zhang J."/>
            <person name="Zhao Z."/>
            <person name="Zhou C."/>
            <person name="Zhu D."/>
            <person name="Lee S."/>
            <person name="Bess C."/>
            <person name="Blankenburg K."/>
            <person name="Forbes L."/>
            <person name="Fu Q."/>
            <person name="Gubbala S."/>
            <person name="Hirani K."/>
            <person name="Jayaseelan J.C."/>
            <person name="Lara F."/>
            <person name="Munidasa M."/>
            <person name="Palculict T."/>
            <person name="Patil S."/>
            <person name="Pu L.-L."/>
            <person name="Saada N."/>
            <person name="Tang L."/>
            <person name="Weissenberger G."/>
            <person name="Zhu Y."/>
            <person name="Hemphill L."/>
            <person name="Shang Y."/>
            <person name="Youmans B."/>
            <person name="Ayvaz T."/>
            <person name="Ross M."/>
            <person name="Santibanez J."/>
            <person name="Aqrawi P."/>
            <person name="Gross S."/>
            <person name="Joshi V."/>
            <person name="Fowler G."/>
            <person name="Nazareth L."/>
            <person name="Reid J."/>
            <person name="Worley K."/>
            <person name="Petrosino J."/>
            <person name="Highlander S."/>
            <person name="Gibbs R."/>
        </authorList>
    </citation>
    <scope>NUCLEOTIDE SEQUENCE [LARGE SCALE GENOMIC DNA]</scope>
    <source>
        <strain evidence="10 11">DSM 15829</strain>
    </source>
</reference>
<evidence type="ECO:0000256" key="4">
    <source>
        <dbReference type="ARBA" id="ARBA00022898"/>
    </source>
</evidence>
<feature type="binding site" evidence="9">
    <location>
        <position position="158"/>
    </location>
    <ligand>
        <name>L-glutamine</name>
        <dbReference type="ChEBI" id="CHEBI:58359"/>
    </ligand>
</feature>
<evidence type="ECO:0000313" key="11">
    <source>
        <dbReference type="Proteomes" id="UP000005947"/>
    </source>
</evidence>
<keyword evidence="5" id="KW-0315">Glutamine amidotransferase</keyword>
<organism evidence="10 11">
    <name type="scientific">Fannyhessea vaginae DSM 15829</name>
    <dbReference type="NCBI Taxonomy" id="525256"/>
    <lineage>
        <taxon>Bacteria</taxon>
        <taxon>Bacillati</taxon>
        <taxon>Actinomycetota</taxon>
        <taxon>Coriobacteriia</taxon>
        <taxon>Coriobacteriales</taxon>
        <taxon>Atopobiaceae</taxon>
        <taxon>Fannyhessea</taxon>
    </lineage>
</organism>
<dbReference type="Pfam" id="PF01174">
    <property type="entry name" value="SNO"/>
    <property type="match status" value="2"/>
</dbReference>
<feature type="binding site" evidence="9">
    <location>
        <begin position="198"/>
        <end position="199"/>
    </location>
    <ligand>
        <name>L-glutamine</name>
        <dbReference type="ChEBI" id="CHEBI:58359"/>
    </ligand>
</feature>
<dbReference type="GO" id="GO:0008614">
    <property type="term" value="P:pyridoxine metabolic process"/>
    <property type="evidence" value="ECO:0007669"/>
    <property type="project" value="TreeGrafter"/>
</dbReference>
<dbReference type="InterPro" id="IPR029062">
    <property type="entry name" value="Class_I_gatase-like"/>
</dbReference>
<dbReference type="InterPro" id="IPR002161">
    <property type="entry name" value="PdxT/SNO"/>
</dbReference>
<evidence type="ECO:0000256" key="9">
    <source>
        <dbReference type="PIRSR" id="PIRSR005639-2"/>
    </source>
</evidence>
<dbReference type="PIRSF" id="PIRSF005639">
    <property type="entry name" value="Glut_amidoT_SNO"/>
    <property type="match status" value="1"/>
</dbReference>
<comment type="caution">
    <text evidence="10">The sequence shown here is derived from an EMBL/GenBank/DDBJ whole genome shotgun (WGS) entry which is preliminary data.</text>
</comment>
<feature type="active site" description="Charge relay system" evidence="8">
    <location>
        <position position="234"/>
    </location>
</feature>
<feature type="active site" description="Charge relay system" evidence="8">
    <location>
        <position position="236"/>
    </location>
</feature>
<dbReference type="SUPFAM" id="SSF52317">
    <property type="entry name" value="Class I glutamine amidotransferase-like"/>
    <property type="match status" value="1"/>
</dbReference>
<name>F1T681_9ACTN</name>
<evidence type="ECO:0000256" key="2">
    <source>
        <dbReference type="ARBA" id="ARBA00012918"/>
    </source>
</evidence>
<evidence type="ECO:0000313" key="10">
    <source>
        <dbReference type="EMBL" id="EGF22986.1"/>
    </source>
</evidence>
<dbReference type="PANTHER" id="PTHR31559:SF0">
    <property type="entry name" value="PYRIDOXAL 5'-PHOSPHATE SYNTHASE SUBUNIT SNO1-RELATED"/>
    <property type="match status" value="1"/>
</dbReference>
<dbReference type="EC" id="3.5.1.2" evidence="2"/>
<dbReference type="GeneID" id="93210540"/>
<dbReference type="PANTHER" id="PTHR31559">
    <property type="entry name" value="PYRIDOXAL 5'-PHOSPHATE SYNTHASE SUBUNIT SNO"/>
    <property type="match status" value="1"/>
</dbReference>
<dbReference type="eggNOG" id="COG0311">
    <property type="taxonomic scope" value="Bacteria"/>
</dbReference>
<dbReference type="GO" id="GO:0042823">
    <property type="term" value="P:pyridoxal phosphate biosynthetic process"/>
    <property type="evidence" value="ECO:0007669"/>
    <property type="project" value="InterPro"/>
</dbReference>
<proteinExistence type="inferred from homology"/>
<dbReference type="PROSITE" id="PS51273">
    <property type="entry name" value="GATASE_TYPE_1"/>
    <property type="match status" value="1"/>
</dbReference>
<dbReference type="RefSeq" id="WP_006303178.1">
    <property type="nucleotide sequence ID" value="NZ_ACGK02000002.1"/>
</dbReference>
<dbReference type="AlphaFoldDB" id="F1T681"/>
<keyword evidence="10" id="KW-0808">Transferase</keyword>
<dbReference type="PROSITE" id="PS01236">
    <property type="entry name" value="PDXT_SNO_1"/>
    <property type="match status" value="1"/>
</dbReference>
<dbReference type="InterPro" id="IPR021196">
    <property type="entry name" value="PdxT/SNO_CS"/>
</dbReference>
<protein>
    <recommendedName>
        <fullName evidence="2">glutaminase</fullName>
        <ecNumber evidence="2">3.5.1.2</ecNumber>
    </recommendedName>
</protein>
<keyword evidence="4" id="KW-0663">Pyridoxal phosphate</keyword>
<evidence type="ECO:0000256" key="1">
    <source>
        <dbReference type="ARBA" id="ARBA00008345"/>
    </source>
</evidence>
<evidence type="ECO:0000256" key="8">
    <source>
        <dbReference type="PIRSR" id="PIRSR005639-1"/>
    </source>
</evidence>
<evidence type="ECO:0000256" key="7">
    <source>
        <dbReference type="ARBA" id="ARBA00049534"/>
    </source>
</evidence>
<evidence type="ECO:0000256" key="6">
    <source>
        <dbReference type="ARBA" id="ARBA00023239"/>
    </source>
</evidence>
<comment type="catalytic activity">
    <reaction evidence="7">
        <text>L-glutamine + H2O = L-glutamate + NH4(+)</text>
        <dbReference type="Rhea" id="RHEA:15889"/>
        <dbReference type="ChEBI" id="CHEBI:15377"/>
        <dbReference type="ChEBI" id="CHEBI:28938"/>
        <dbReference type="ChEBI" id="CHEBI:29985"/>
        <dbReference type="ChEBI" id="CHEBI:58359"/>
        <dbReference type="EC" id="3.5.1.2"/>
    </reaction>
</comment>
<feature type="binding site" evidence="9">
    <location>
        <begin position="59"/>
        <end position="61"/>
    </location>
    <ligand>
        <name>L-glutamine</name>
        <dbReference type="ChEBI" id="CHEBI:58359"/>
    </ligand>
</feature>
<dbReference type="GO" id="GO:0004359">
    <property type="term" value="F:glutaminase activity"/>
    <property type="evidence" value="ECO:0007669"/>
    <property type="project" value="UniProtKB-EC"/>
</dbReference>
<accession>F1T681</accession>
<dbReference type="EMBL" id="ACGK02000002">
    <property type="protein sequence ID" value="EGF22986.1"/>
    <property type="molecule type" value="Genomic_DNA"/>
</dbReference>
<dbReference type="Proteomes" id="UP000005947">
    <property type="component" value="Unassembled WGS sequence"/>
</dbReference>
<gene>
    <name evidence="10" type="primary">pdxT</name>
    <name evidence="10" type="ORF">HMPREF0091_10981</name>
</gene>
<dbReference type="GO" id="GO:0016740">
    <property type="term" value="F:transferase activity"/>
    <property type="evidence" value="ECO:0007669"/>
    <property type="project" value="UniProtKB-KW"/>
</dbReference>
<dbReference type="GO" id="GO:0016829">
    <property type="term" value="F:lyase activity"/>
    <property type="evidence" value="ECO:0007669"/>
    <property type="project" value="UniProtKB-KW"/>
</dbReference>